<accession>A0A811U9N7</accession>
<keyword evidence="2" id="KW-1185">Reference proteome</keyword>
<evidence type="ECO:0000313" key="2">
    <source>
        <dbReference type="Proteomes" id="UP000606786"/>
    </source>
</evidence>
<reference evidence="1" key="1">
    <citation type="submission" date="2020-11" db="EMBL/GenBank/DDBJ databases">
        <authorList>
            <person name="Whitehead M."/>
        </authorList>
    </citation>
    <scope>NUCLEOTIDE SEQUENCE</scope>
    <source>
        <strain evidence="1">EGII</strain>
    </source>
</reference>
<dbReference type="OrthoDB" id="7995304at2759"/>
<proteinExistence type="predicted"/>
<comment type="caution">
    <text evidence="1">The sequence shown here is derived from an EMBL/GenBank/DDBJ whole genome shotgun (WGS) entry which is preliminary data.</text>
</comment>
<protein>
    <submittedName>
        <fullName evidence="1">(Mediterranean fruit fly) hypothetical protein</fullName>
    </submittedName>
</protein>
<dbReference type="EMBL" id="CAJHJT010000001">
    <property type="protein sequence ID" value="CAD6995589.1"/>
    <property type="molecule type" value="Genomic_DNA"/>
</dbReference>
<gene>
    <name evidence="1" type="ORF">CCAP1982_LOCUS4298</name>
</gene>
<sequence length="259" mass="29490">MDQGIIATFKKYYLKKAFQCIMEKLEENPELDFTDAWKNFSIKHCILYASKAISEIRQHTLNAFGKSLWLECVKSGMSVTSNSTNYSDIDLASSVGGEILADMTREDIDEILLDRELDDDDLIEIATEVIESENGSDTEIDEHPIIAETIKQGHKLAVELENYFVANNTDAERVRIFQKELSLCMLRYKELHRNLLGPKRSIQTKLTEFMVQTQSEMLSQSEHQSIVLTIDSDTNSSDISAGHQNKRLRIISNTDNDSD</sequence>
<organism evidence="1 2">
    <name type="scientific">Ceratitis capitata</name>
    <name type="common">Mediterranean fruit fly</name>
    <name type="synonym">Tephritis capitata</name>
    <dbReference type="NCBI Taxonomy" id="7213"/>
    <lineage>
        <taxon>Eukaryota</taxon>
        <taxon>Metazoa</taxon>
        <taxon>Ecdysozoa</taxon>
        <taxon>Arthropoda</taxon>
        <taxon>Hexapoda</taxon>
        <taxon>Insecta</taxon>
        <taxon>Pterygota</taxon>
        <taxon>Neoptera</taxon>
        <taxon>Endopterygota</taxon>
        <taxon>Diptera</taxon>
        <taxon>Brachycera</taxon>
        <taxon>Muscomorpha</taxon>
        <taxon>Tephritoidea</taxon>
        <taxon>Tephritidae</taxon>
        <taxon>Ceratitis</taxon>
        <taxon>Ceratitis</taxon>
    </lineage>
</organism>
<evidence type="ECO:0000313" key="1">
    <source>
        <dbReference type="EMBL" id="CAD6995589.1"/>
    </source>
</evidence>
<name>A0A811U9N7_CERCA</name>
<dbReference type="Proteomes" id="UP000606786">
    <property type="component" value="Unassembled WGS sequence"/>
</dbReference>
<dbReference type="AlphaFoldDB" id="A0A811U9N7"/>